<evidence type="ECO:0000256" key="1">
    <source>
        <dbReference type="SAM" id="Phobius"/>
    </source>
</evidence>
<sequence>MRFTSKFLDSYSRWVRTLDFLELPFGIVWLLNFLWPRYVVQISIVFALYNIIFFLSWLVETIWRHHQQKNGRLKR</sequence>
<accession>A0ABW1SS14</accession>
<proteinExistence type="predicted"/>
<dbReference type="RefSeq" id="WP_125693274.1">
    <property type="nucleotide sequence ID" value="NZ_JBHSSK010000021.1"/>
</dbReference>
<dbReference type="EMBL" id="JBHSSK010000021">
    <property type="protein sequence ID" value="MFC6207152.1"/>
    <property type="molecule type" value="Genomic_DNA"/>
</dbReference>
<dbReference type="Proteomes" id="UP001596254">
    <property type="component" value="Unassembled WGS sequence"/>
</dbReference>
<keyword evidence="3" id="KW-1185">Reference proteome</keyword>
<protein>
    <submittedName>
        <fullName evidence="2">Uncharacterized protein</fullName>
    </submittedName>
</protein>
<keyword evidence="1" id="KW-0812">Transmembrane</keyword>
<feature type="transmembrane region" description="Helical" evidence="1">
    <location>
        <begin position="44"/>
        <end position="63"/>
    </location>
</feature>
<keyword evidence="1" id="KW-1133">Transmembrane helix</keyword>
<organism evidence="2 3">
    <name type="scientific">Levilactobacillus tongjiangensis</name>
    <dbReference type="NCBI Taxonomy" id="2486023"/>
    <lineage>
        <taxon>Bacteria</taxon>
        <taxon>Bacillati</taxon>
        <taxon>Bacillota</taxon>
        <taxon>Bacilli</taxon>
        <taxon>Lactobacillales</taxon>
        <taxon>Lactobacillaceae</taxon>
        <taxon>Levilactobacillus</taxon>
    </lineage>
</organism>
<evidence type="ECO:0000313" key="3">
    <source>
        <dbReference type="Proteomes" id="UP001596254"/>
    </source>
</evidence>
<comment type="caution">
    <text evidence="2">The sequence shown here is derived from an EMBL/GenBank/DDBJ whole genome shotgun (WGS) entry which is preliminary data.</text>
</comment>
<name>A0ABW1SS14_9LACO</name>
<evidence type="ECO:0000313" key="2">
    <source>
        <dbReference type="EMBL" id="MFC6207152.1"/>
    </source>
</evidence>
<reference evidence="3" key="1">
    <citation type="journal article" date="2019" name="Int. J. Syst. Evol. Microbiol.">
        <title>The Global Catalogue of Microorganisms (GCM) 10K type strain sequencing project: providing services to taxonomists for standard genome sequencing and annotation.</title>
        <authorList>
            <consortium name="The Broad Institute Genomics Platform"/>
            <consortium name="The Broad Institute Genome Sequencing Center for Infectious Disease"/>
            <person name="Wu L."/>
            <person name="Ma J."/>
        </authorList>
    </citation>
    <scope>NUCLEOTIDE SEQUENCE [LARGE SCALE GENOMIC DNA]</scope>
    <source>
        <strain evidence="3">CCM 8905</strain>
    </source>
</reference>
<keyword evidence="1" id="KW-0472">Membrane</keyword>
<gene>
    <name evidence="2" type="ORF">ACFP1G_06630</name>
</gene>